<dbReference type="InterPro" id="IPR051706">
    <property type="entry name" value="Glycosyltransferase_domain"/>
</dbReference>
<gene>
    <name evidence="2" type="ORF">NMU02_11355</name>
</gene>
<keyword evidence="1 2" id="KW-0808">Transferase</keyword>
<dbReference type="InterPro" id="IPR007577">
    <property type="entry name" value="GlycoTrfase_DXD_sugar-bd_CS"/>
</dbReference>
<dbReference type="Pfam" id="PF04488">
    <property type="entry name" value="Gly_transf_sug"/>
    <property type="match status" value="1"/>
</dbReference>
<protein>
    <submittedName>
        <fullName evidence="2">Glycosyl transferase</fullName>
    </submittedName>
</protein>
<dbReference type="Gene3D" id="3.90.550.20">
    <property type="match status" value="1"/>
</dbReference>
<keyword evidence="3" id="KW-1185">Reference proteome</keyword>
<dbReference type="Proteomes" id="UP001205603">
    <property type="component" value="Unassembled WGS sequence"/>
</dbReference>
<accession>A0ABT1MJ97</accession>
<dbReference type="GO" id="GO:0016740">
    <property type="term" value="F:transferase activity"/>
    <property type="evidence" value="ECO:0007669"/>
    <property type="project" value="UniProtKB-KW"/>
</dbReference>
<dbReference type="InterPro" id="IPR029044">
    <property type="entry name" value="Nucleotide-diphossugar_trans"/>
</dbReference>
<dbReference type="EMBL" id="JANDHW010000012">
    <property type="protein sequence ID" value="MCP9612688.1"/>
    <property type="molecule type" value="Genomic_DNA"/>
</dbReference>
<dbReference type="PANTHER" id="PTHR32385">
    <property type="entry name" value="MANNOSYL PHOSPHORYLINOSITOL CERAMIDE SYNTHASE"/>
    <property type="match status" value="1"/>
</dbReference>
<dbReference type="PANTHER" id="PTHR32385:SF15">
    <property type="entry name" value="INOSITOL PHOSPHOCERAMIDE MANNOSYLTRANSFERASE 1"/>
    <property type="match status" value="1"/>
</dbReference>
<name>A0ABT1MJ97_9BACT</name>
<comment type="caution">
    <text evidence="2">The sequence shown here is derived from an EMBL/GenBank/DDBJ whole genome shotgun (WGS) entry which is preliminary data.</text>
</comment>
<reference evidence="2 3" key="1">
    <citation type="submission" date="2022-07" db="EMBL/GenBank/DDBJ databases">
        <title>Fecal culturing of patients with breast cancer.</title>
        <authorList>
            <person name="Teng N.M.Y."/>
            <person name="Kiu R."/>
            <person name="Evans R."/>
            <person name="Baker D.J."/>
            <person name="Zenner C."/>
            <person name="Robinson S.D."/>
            <person name="Hall L.J."/>
        </authorList>
    </citation>
    <scope>NUCLEOTIDE SEQUENCE [LARGE SCALE GENOMIC DNA]</scope>
    <source>
        <strain evidence="2 3">LH1063</strain>
    </source>
</reference>
<evidence type="ECO:0000313" key="2">
    <source>
        <dbReference type="EMBL" id="MCP9612688.1"/>
    </source>
</evidence>
<evidence type="ECO:0000256" key="1">
    <source>
        <dbReference type="ARBA" id="ARBA00022679"/>
    </source>
</evidence>
<organism evidence="2 3">
    <name type="scientific">Coprobacter tertius</name>
    <dbReference type="NCBI Taxonomy" id="2944915"/>
    <lineage>
        <taxon>Bacteria</taxon>
        <taxon>Pseudomonadati</taxon>
        <taxon>Bacteroidota</taxon>
        <taxon>Bacteroidia</taxon>
        <taxon>Bacteroidales</taxon>
        <taxon>Barnesiellaceae</taxon>
        <taxon>Coprobacter</taxon>
    </lineage>
</organism>
<dbReference type="SUPFAM" id="SSF53448">
    <property type="entry name" value="Nucleotide-diphospho-sugar transferases"/>
    <property type="match status" value="1"/>
</dbReference>
<evidence type="ECO:0000313" key="3">
    <source>
        <dbReference type="Proteomes" id="UP001205603"/>
    </source>
</evidence>
<dbReference type="RefSeq" id="WP_255028034.1">
    <property type="nucleotide sequence ID" value="NZ_JANDHW010000012.1"/>
</dbReference>
<sequence length="251" mass="29290">MIPKIIHYCWFGRGQMPSLALKCIDSWKRYLSEYEFRLWNEDTFDVNSNTYVKEAYDSRKFAFVTDYVRLYALYKEGGVYMDTDVEVLKGLDPFLHLKAFSGFECNGFVPTGLMASEKGGLWVKELLREYDGRHFILPDNTLDMTTNTESITRYMKGKGLKLNNNFQDIDGLVTFYPSEYFCPFTPETGKLNLTENTYCIHHFANSWAPENYRRLSKIKKRVMKVIPPSVVNGMIKVLGLRKLKSYQMSKK</sequence>
<proteinExistence type="predicted"/>